<feature type="compositionally biased region" description="Basic and acidic residues" evidence="2">
    <location>
        <begin position="592"/>
        <end position="604"/>
    </location>
</feature>
<dbReference type="InterPro" id="IPR035979">
    <property type="entry name" value="RBD_domain_sf"/>
</dbReference>
<feature type="compositionally biased region" description="Polar residues" evidence="2">
    <location>
        <begin position="425"/>
        <end position="453"/>
    </location>
</feature>
<feature type="region of interest" description="Disordered" evidence="2">
    <location>
        <begin position="305"/>
        <end position="560"/>
    </location>
</feature>
<feature type="compositionally biased region" description="Basic residues" evidence="2">
    <location>
        <begin position="394"/>
        <end position="403"/>
    </location>
</feature>
<dbReference type="InterPro" id="IPR012677">
    <property type="entry name" value="Nucleotide-bd_a/b_plait_sf"/>
</dbReference>
<organism evidence="4 5">
    <name type="scientific">Tothia fuscella</name>
    <dbReference type="NCBI Taxonomy" id="1048955"/>
    <lineage>
        <taxon>Eukaryota</taxon>
        <taxon>Fungi</taxon>
        <taxon>Dikarya</taxon>
        <taxon>Ascomycota</taxon>
        <taxon>Pezizomycotina</taxon>
        <taxon>Dothideomycetes</taxon>
        <taxon>Pleosporomycetidae</taxon>
        <taxon>Venturiales</taxon>
        <taxon>Cylindrosympodiaceae</taxon>
        <taxon>Tothia</taxon>
    </lineage>
</organism>
<evidence type="ECO:0000256" key="2">
    <source>
        <dbReference type="SAM" id="MobiDB-lite"/>
    </source>
</evidence>
<dbReference type="PROSITE" id="PS50102">
    <property type="entry name" value="RRM"/>
    <property type="match status" value="1"/>
</dbReference>
<protein>
    <recommendedName>
        <fullName evidence="3">RRM domain-containing protein</fullName>
    </recommendedName>
</protein>
<feature type="compositionally biased region" description="Polar residues" evidence="2">
    <location>
        <begin position="857"/>
        <end position="877"/>
    </location>
</feature>
<dbReference type="InterPro" id="IPR000504">
    <property type="entry name" value="RRM_dom"/>
</dbReference>
<dbReference type="AlphaFoldDB" id="A0A9P4NZR6"/>
<feature type="compositionally biased region" description="Polar residues" evidence="2">
    <location>
        <begin position="67"/>
        <end position="78"/>
    </location>
</feature>
<dbReference type="Proteomes" id="UP000800235">
    <property type="component" value="Unassembled WGS sequence"/>
</dbReference>
<dbReference type="EMBL" id="MU007015">
    <property type="protein sequence ID" value="KAF2434731.1"/>
    <property type="molecule type" value="Genomic_DNA"/>
</dbReference>
<keyword evidence="1" id="KW-0694">RNA-binding</keyword>
<feature type="compositionally biased region" description="Polar residues" evidence="2">
    <location>
        <begin position="467"/>
        <end position="478"/>
    </location>
</feature>
<name>A0A9P4NZR6_9PEZI</name>
<keyword evidence="5" id="KW-1185">Reference proteome</keyword>
<sequence>MPPHEMIQHPVLDPRLFPGPIPQYMTVFNSGIPPEYVIPQQGRSDLRVPGTGRSEPFANQMQEQFGNFPQQSPAMSQRSPAFSQQSLAFSQQQPPFPHQSQSGFASGRGGFGKGRGRGSFSGPTVPPGRKGSFNLKGTYNGPPGRHGSNNQPINLPIRPEPKPATQNKEIIHPAVGDKGKHPVCETEQFPEYTESGYEVHDQLRDSEKCFPKFIGPDVEEMTQLWVGNIEPSTKSEEFQAFIQTHVPVLNIRPILPDSVDANTWTFVNFHSTTDAREALRYFDKLPFKNIALDVQVPERFRSDVQGVKKYQDRKYSGPRQEHQNSVSSSRRNSVGHRNSFRKERTSSNLGEGRPRRNSVFSPQDARSDLPDLQESLSPPAEQSADTSNSERKSSPKKKGYKKNNKAEGINNGSAAGPTSRRQSKVSKNVNTVNTSFSQTKPTSSDVGSTTSRSAADPTPPDSDSRSEPTLSLQHTSQGRPVFVLDLEEPVIEPSSNEKGTSESQNEESTAPSQSGSSEGDESKAVSNTGKASKKKKAARANTGESRIPQTMAPPEPVVAENVDKVNAAPVECGTEDVAPPVETKQKTAVLDDLAKETDELKDQSGDVDQPEVHSAIEGPVESNAEEISPQGDSMGPLPEITIENSTGPSPSDKSTLPVASATEEKKPESLEDALASPRKAKAVETGSIHPFARKKQQQDQAAKADKKKQKKQSQAGKKGTKTAADIAAKPSQNQEKIRAGSFSSTDTRPDLTRAASPASNAPSAISGNGRGHEAKLSVASSSVASQPEFVPSDEAREKLNPSLDHSGAADPLSQAGLSKQPSPRKSSRPANIVIALPLSFNKRSSSSAIPGNGSSAETKPTTGSPEANAASDTSSPMATPHTARTHQPSAQSPMPILMSSSPLADTTAQPTVGLGISAPEQTLEADVVATLTPEQAQPGAELDAITSDSTKPKKPKKKTNKKKKGKAGEGTEDATASTAAPGGSGGDDGKALPERCQDNDAELGKSYDPGSTSNFADEQDATFRKAASVLKENSPMKLVPSTYAQAAAPNSKGLSARSPNLPASRPA</sequence>
<accession>A0A9P4NZR6</accession>
<feature type="domain" description="RRM" evidence="3">
    <location>
        <begin position="222"/>
        <end position="299"/>
    </location>
</feature>
<feature type="region of interest" description="Disordered" evidence="2">
    <location>
        <begin position="67"/>
        <end position="161"/>
    </location>
</feature>
<feature type="compositionally biased region" description="Basic and acidic residues" evidence="2">
    <location>
        <begin position="309"/>
        <end position="322"/>
    </location>
</feature>
<feature type="compositionally biased region" description="Low complexity" evidence="2">
    <location>
        <begin position="844"/>
        <end position="856"/>
    </location>
</feature>
<evidence type="ECO:0000259" key="3">
    <source>
        <dbReference type="PROSITE" id="PS50102"/>
    </source>
</evidence>
<dbReference type="OrthoDB" id="3932763at2759"/>
<dbReference type="SUPFAM" id="SSF54928">
    <property type="entry name" value="RNA-binding domain, RBD"/>
    <property type="match status" value="1"/>
</dbReference>
<evidence type="ECO:0000313" key="4">
    <source>
        <dbReference type="EMBL" id="KAF2434731.1"/>
    </source>
</evidence>
<comment type="caution">
    <text evidence="4">The sequence shown here is derived from an EMBL/GenBank/DDBJ whole genome shotgun (WGS) entry which is preliminary data.</text>
</comment>
<reference evidence="4" key="1">
    <citation type="journal article" date="2020" name="Stud. Mycol.">
        <title>101 Dothideomycetes genomes: a test case for predicting lifestyles and emergence of pathogens.</title>
        <authorList>
            <person name="Haridas S."/>
            <person name="Albert R."/>
            <person name="Binder M."/>
            <person name="Bloem J."/>
            <person name="Labutti K."/>
            <person name="Salamov A."/>
            <person name="Andreopoulos B."/>
            <person name="Baker S."/>
            <person name="Barry K."/>
            <person name="Bills G."/>
            <person name="Bluhm B."/>
            <person name="Cannon C."/>
            <person name="Castanera R."/>
            <person name="Culley D."/>
            <person name="Daum C."/>
            <person name="Ezra D."/>
            <person name="Gonzalez J."/>
            <person name="Henrissat B."/>
            <person name="Kuo A."/>
            <person name="Liang C."/>
            <person name="Lipzen A."/>
            <person name="Lutzoni F."/>
            <person name="Magnuson J."/>
            <person name="Mondo S."/>
            <person name="Nolan M."/>
            <person name="Ohm R."/>
            <person name="Pangilinan J."/>
            <person name="Park H.-J."/>
            <person name="Ramirez L."/>
            <person name="Alfaro M."/>
            <person name="Sun H."/>
            <person name="Tritt A."/>
            <person name="Yoshinaga Y."/>
            <person name="Zwiers L.-H."/>
            <person name="Turgeon B."/>
            <person name="Goodwin S."/>
            <person name="Spatafora J."/>
            <person name="Crous P."/>
            <person name="Grigoriev I."/>
        </authorList>
    </citation>
    <scope>NUCLEOTIDE SEQUENCE</scope>
    <source>
        <strain evidence="4">CBS 130266</strain>
    </source>
</reference>
<dbReference type="CDD" id="cd00590">
    <property type="entry name" value="RRM_SF"/>
    <property type="match status" value="1"/>
</dbReference>
<gene>
    <name evidence="4" type="ORF">EJ08DRAFT_646207</name>
</gene>
<feature type="compositionally biased region" description="Low complexity" evidence="2">
    <location>
        <begin position="79"/>
        <end position="105"/>
    </location>
</feature>
<feature type="compositionally biased region" description="Low complexity" evidence="2">
    <location>
        <begin position="892"/>
        <end position="903"/>
    </location>
</feature>
<feature type="region of interest" description="Disordered" evidence="2">
    <location>
        <begin position="591"/>
        <end position="1067"/>
    </location>
</feature>
<feature type="compositionally biased region" description="Basic and acidic residues" evidence="2">
    <location>
        <begin position="987"/>
        <end position="1005"/>
    </location>
</feature>
<evidence type="ECO:0000256" key="1">
    <source>
        <dbReference type="PROSITE-ProRule" id="PRU00176"/>
    </source>
</evidence>
<feature type="compositionally biased region" description="Polar residues" evidence="2">
    <location>
        <begin position="642"/>
        <end position="654"/>
    </location>
</feature>
<evidence type="ECO:0000313" key="5">
    <source>
        <dbReference type="Proteomes" id="UP000800235"/>
    </source>
</evidence>
<feature type="compositionally biased region" description="Low complexity" evidence="2">
    <location>
        <begin position="754"/>
        <end position="767"/>
    </location>
</feature>
<dbReference type="Gene3D" id="3.30.70.330">
    <property type="match status" value="1"/>
</dbReference>
<feature type="compositionally biased region" description="Polar residues" evidence="2">
    <location>
        <begin position="493"/>
        <end position="517"/>
    </location>
</feature>
<feature type="compositionally biased region" description="Gly residues" evidence="2">
    <location>
        <begin position="106"/>
        <end position="119"/>
    </location>
</feature>
<dbReference type="GO" id="GO:0003723">
    <property type="term" value="F:RNA binding"/>
    <property type="evidence" value="ECO:0007669"/>
    <property type="project" value="UniProtKB-UniRule"/>
</dbReference>
<proteinExistence type="predicted"/>
<feature type="compositionally biased region" description="Basic residues" evidence="2">
    <location>
        <begin position="952"/>
        <end position="965"/>
    </location>
</feature>